<feature type="chain" id="PRO_5035880770" description="J domain-containing protein" evidence="7">
    <location>
        <begin position="24"/>
        <end position="341"/>
    </location>
</feature>
<dbReference type="PROSITE" id="PS50076">
    <property type="entry name" value="DNAJ_2"/>
    <property type="match status" value="1"/>
</dbReference>
<dbReference type="InterPro" id="IPR001623">
    <property type="entry name" value="DnaJ_domain"/>
</dbReference>
<evidence type="ECO:0000256" key="1">
    <source>
        <dbReference type="ARBA" id="ARBA00004141"/>
    </source>
</evidence>
<dbReference type="GO" id="GO:0006457">
    <property type="term" value="P:protein folding"/>
    <property type="evidence" value="ECO:0007669"/>
    <property type="project" value="InterPro"/>
</dbReference>
<evidence type="ECO:0000256" key="3">
    <source>
        <dbReference type="ARBA" id="ARBA00022989"/>
    </source>
</evidence>
<sequence length="341" mass="40792">MTTSNLLTAILLVFLACPTPIYARFGDIYCGNDNCYELLKVNRNDDRDTIRRSYRKLAREYHPDRQRLPAAKQEAESYLRKLNIAYEILLDEEQRRDYDSMLDNPDQMYFHYYQYYRRRYSPKVDVRLVIGGIVLICSALQYIGQWTSYNQALTYLARDPKHRTKAREIANAEGLLAVRRRDDGTRFTREELKEREEEVLRTVIQRTVDLRGDCSRPSFRRLLVVRLVLLPYTCLQWFLWITKWVWSYWILRNPYDDEAKVFLTRRRLGMSQAQWDGLGPSHQEGFLKKQLWIPAEYKAYMLSRAEDLRVQAAEHSQHKRYRRYIKRVGGPPQLGMDDMDF</sequence>
<dbReference type="EMBL" id="JTDE01002937">
    <property type="protein sequence ID" value="KAF7256663.1"/>
    <property type="molecule type" value="Genomic_DNA"/>
</dbReference>
<keyword evidence="4" id="KW-0472">Membrane</keyword>
<dbReference type="Proteomes" id="UP000822476">
    <property type="component" value="Unassembled WGS sequence"/>
</dbReference>
<dbReference type="PANTHER" id="PTHR44176:SF1">
    <property type="entry name" value="DNAJ HOMOLOG SUBFAMILY C MEMBER 25"/>
    <property type="match status" value="1"/>
</dbReference>
<dbReference type="OrthoDB" id="270167at2759"/>
<evidence type="ECO:0000259" key="8">
    <source>
        <dbReference type="PROSITE" id="PS50076"/>
    </source>
</evidence>
<evidence type="ECO:0000313" key="9">
    <source>
        <dbReference type="EMBL" id="KAF7256663.1"/>
    </source>
</evidence>
<evidence type="ECO:0000256" key="4">
    <source>
        <dbReference type="ARBA" id="ARBA00023136"/>
    </source>
</evidence>
<dbReference type="PANTHER" id="PTHR44176">
    <property type="entry name" value="DNAJ HOMOLOG SUBFAMILY C MEMBER 25"/>
    <property type="match status" value="1"/>
</dbReference>
<gene>
    <name evidence="9" type="ORF">EG68_05648</name>
</gene>
<evidence type="ECO:0000256" key="6">
    <source>
        <dbReference type="ARBA" id="ARBA00024193"/>
    </source>
</evidence>
<evidence type="ECO:0000256" key="5">
    <source>
        <dbReference type="ARBA" id="ARBA00023186"/>
    </source>
</evidence>
<keyword evidence="5" id="KW-0143">Chaperone</keyword>
<protein>
    <recommendedName>
        <fullName evidence="8">J domain-containing protein</fullName>
    </recommendedName>
</protein>
<keyword evidence="2" id="KW-0812">Transmembrane</keyword>
<evidence type="ECO:0000313" key="10">
    <source>
        <dbReference type="Proteomes" id="UP000822476"/>
    </source>
</evidence>
<feature type="domain" description="J" evidence="8">
    <location>
        <begin position="34"/>
        <end position="102"/>
    </location>
</feature>
<proteinExistence type="inferred from homology"/>
<evidence type="ECO:0000256" key="7">
    <source>
        <dbReference type="SAM" id="SignalP"/>
    </source>
</evidence>
<dbReference type="AlphaFoldDB" id="A0A8S9YUE3"/>
<feature type="signal peptide" evidence="7">
    <location>
        <begin position="1"/>
        <end position="23"/>
    </location>
</feature>
<keyword evidence="3" id="KW-1133">Transmembrane helix</keyword>
<dbReference type="CDD" id="cd06257">
    <property type="entry name" value="DnaJ"/>
    <property type="match status" value="1"/>
</dbReference>
<name>A0A8S9YUE3_9TREM</name>
<keyword evidence="10" id="KW-1185">Reference proteome</keyword>
<keyword evidence="7" id="KW-0732">Signal</keyword>
<dbReference type="SMART" id="SM00271">
    <property type="entry name" value="DnaJ"/>
    <property type="match status" value="1"/>
</dbReference>
<accession>A0A8S9YUE3</accession>
<reference evidence="9" key="1">
    <citation type="submission" date="2019-07" db="EMBL/GenBank/DDBJ databases">
        <title>Annotation for the trematode Paragonimus miyazaki's.</title>
        <authorList>
            <person name="Choi Y.-J."/>
        </authorList>
    </citation>
    <scope>NUCLEOTIDE SEQUENCE</scope>
    <source>
        <strain evidence="9">Japan</strain>
    </source>
</reference>
<comment type="similarity">
    <text evidence="6">Belongs to the DNAJC25 family.</text>
</comment>
<organism evidence="9 10">
    <name type="scientific">Paragonimus skrjabini miyazakii</name>
    <dbReference type="NCBI Taxonomy" id="59628"/>
    <lineage>
        <taxon>Eukaryota</taxon>
        <taxon>Metazoa</taxon>
        <taxon>Spiralia</taxon>
        <taxon>Lophotrochozoa</taxon>
        <taxon>Platyhelminthes</taxon>
        <taxon>Trematoda</taxon>
        <taxon>Digenea</taxon>
        <taxon>Plagiorchiida</taxon>
        <taxon>Troglotremata</taxon>
        <taxon>Troglotrematidae</taxon>
        <taxon>Paragonimus</taxon>
    </lineage>
</organism>
<dbReference type="SUPFAM" id="SSF46565">
    <property type="entry name" value="Chaperone J-domain"/>
    <property type="match status" value="1"/>
</dbReference>
<dbReference type="GO" id="GO:0005789">
    <property type="term" value="C:endoplasmic reticulum membrane"/>
    <property type="evidence" value="ECO:0007669"/>
    <property type="project" value="TreeGrafter"/>
</dbReference>
<dbReference type="Gene3D" id="1.10.287.110">
    <property type="entry name" value="DnaJ domain"/>
    <property type="match status" value="1"/>
</dbReference>
<evidence type="ECO:0000256" key="2">
    <source>
        <dbReference type="ARBA" id="ARBA00022692"/>
    </source>
</evidence>
<comment type="subcellular location">
    <subcellularLocation>
        <location evidence="1">Membrane</location>
        <topology evidence="1">Multi-pass membrane protein</topology>
    </subcellularLocation>
</comment>
<dbReference type="InterPro" id="IPR044632">
    <property type="entry name" value="DNAJC25-like"/>
</dbReference>
<dbReference type="PRINTS" id="PR00625">
    <property type="entry name" value="JDOMAIN"/>
</dbReference>
<comment type="caution">
    <text evidence="9">The sequence shown here is derived from an EMBL/GenBank/DDBJ whole genome shotgun (WGS) entry which is preliminary data.</text>
</comment>
<dbReference type="Pfam" id="PF00226">
    <property type="entry name" value="DnaJ"/>
    <property type="match status" value="1"/>
</dbReference>
<dbReference type="InterPro" id="IPR036869">
    <property type="entry name" value="J_dom_sf"/>
</dbReference>